<proteinExistence type="predicted"/>
<sequence length="368" mass="41372">KSYFLFFETGCAKHLCVRTERLEVQSVFKVPASELHTVWLITGLAFAWATLLLTALQLKQWMTPVFGGLPAERGHSIARLTAIVLLLPATYGVCAAGALRVITTNREDTWTAEALLDVAELFSAIALYSFQRLLIVYVDVLHADSPKADVKVEPDQIRHSFQKVMSVGIQQYVVLQFGCNSILVAVKAWDWLHPSSCEDALQGMMQYVFPRHNISLAINEAKLRDTIHTRTSSLACEDVWNATSLLMVVADFFTCSIALFAVLQYEHAFNDALRPVRPFWKFWGVKGPLGCISYIRTSTCILCIPQPHLHTYRYLNTHLCVGSVFSSACYFWCCDCWGDTGTRQRCIQDVWLCACVGVRARARVSTQT</sequence>
<feature type="transmembrane region" description="Helical" evidence="1">
    <location>
        <begin position="77"/>
        <end position="99"/>
    </location>
</feature>
<keyword evidence="1" id="KW-1133">Transmembrane helix</keyword>
<dbReference type="OrthoDB" id="440117at2759"/>
<comment type="caution">
    <text evidence="2">The sequence shown here is derived from an EMBL/GenBank/DDBJ whole genome shotgun (WGS) entry which is preliminary data.</text>
</comment>
<keyword evidence="1" id="KW-0812">Transmembrane</keyword>
<evidence type="ECO:0000256" key="1">
    <source>
        <dbReference type="SAM" id="Phobius"/>
    </source>
</evidence>
<protein>
    <submittedName>
        <fullName evidence="2">Uncharacterized protein</fullName>
    </submittedName>
</protein>
<feature type="transmembrane region" description="Helical" evidence="1">
    <location>
        <begin position="37"/>
        <end position="56"/>
    </location>
</feature>
<organism evidence="2 3">
    <name type="scientific">Symbiodinium necroappetens</name>
    <dbReference type="NCBI Taxonomy" id="1628268"/>
    <lineage>
        <taxon>Eukaryota</taxon>
        <taxon>Sar</taxon>
        <taxon>Alveolata</taxon>
        <taxon>Dinophyceae</taxon>
        <taxon>Suessiales</taxon>
        <taxon>Symbiodiniaceae</taxon>
        <taxon>Symbiodinium</taxon>
    </lineage>
</organism>
<keyword evidence="1" id="KW-0472">Membrane</keyword>
<dbReference type="Proteomes" id="UP000601435">
    <property type="component" value="Unassembled WGS sequence"/>
</dbReference>
<evidence type="ECO:0000313" key="2">
    <source>
        <dbReference type="EMBL" id="CAE7939877.1"/>
    </source>
</evidence>
<name>A0A813CBG2_9DINO</name>
<keyword evidence="3" id="KW-1185">Reference proteome</keyword>
<evidence type="ECO:0000313" key="3">
    <source>
        <dbReference type="Proteomes" id="UP000601435"/>
    </source>
</evidence>
<gene>
    <name evidence="2" type="ORF">SNEC2469_LOCUS33682</name>
</gene>
<accession>A0A813CBG2</accession>
<reference evidence="2" key="1">
    <citation type="submission" date="2021-02" db="EMBL/GenBank/DDBJ databases">
        <authorList>
            <person name="Dougan E. K."/>
            <person name="Rhodes N."/>
            <person name="Thang M."/>
            <person name="Chan C."/>
        </authorList>
    </citation>
    <scope>NUCLEOTIDE SEQUENCE</scope>
</reference>
<feature type="non-terminal residue" evidence="2">
    <location>
        <position position="1"/>
    </location>
</feature>
<dbReference type="EMBL" id="CAJNJA010089874">
    <property type="protein sequence ID" value="CAE7939877.1"/>
    <property type="molecule type" value="Genomic_DNA"/>
</dbReference>
<dbReference type="AlphaFoldDB" id="A0A813CBG2"/>